<dbReference type="UniPathway" id="UPA00219"/>
<keyword evidence="5 10" id="KW-0133">Cell shape</keyword>
<comment type="catalytic activity">
    <reaction evidence="10">
        <text>di-trans,octa-cis-undecaprenyl diphospho-N-acetyl-alpha-D-muramoyl-L-alanyl-D-glutamyl-meso-2,6-diaminopimeloyl-D-alanyl-D-alanine + UDP-N-acetyl-alpha-D-glucosamine = di-trans,octa-cis-undecaprenyl diphospho-[N-acetyl-alpha-D-glucosaminyl-(1-&gt;4)]-N-acetyl-alpha-D-muramoyl-L-alanyl-D-glutamyl-meso-2,6-diaminopimeloyl-D-alanyl-D-alanine + UDP + H(+)</text>
        <dbReference type="Rhea" id="RHEA:31227"/>
        <dbReference type="ChEBI" id="CHEBI:15378"/>
        <dbReference type="ChEBI" id="CHEBI:57705"/>
        <dbReference type="ChEBI" id="CHEBI:58223"/>
        <dbReference type="ChEBI" id="CHEBI:61387"/>
        <dbReference type="ChEBI" id="CHEBI:61388"/>
        <dbReference type="EC" id="2.4.1.227"/>
    </reaction>
</comment>
<dbReference type="Pfam" id="PF04101">
    <property type="entry name" value="Glyco_tran_28_C"/>
    <property type="match status" value="1"/>
</dbReference>
<dbReference type="Pfam" id="PF03033">
    <property type="entry name" value="Glyco_transf_28"/>
    <property type="match status" value="1"/>
</dbReference>
<dbReference type="STRING" id="1555112.LIP_1864"/>
<evidence type="ECO:0000256" key="7">
    <source>
        <dbReference type="ARBA" id="ARBA00023136"/>
    </source>
</evidence>
<dbReference type="Gene3D" id="3.40.50.2000">
    <property type="entry name" value="Glycogen Phosphorylase B"/>
    <property type="match status" value="2"/>
</dbReference>
<sequence length="390" mass="41197">MLIVAGGTGGHIYPGLSLADALRERASREGWRARVVFAGTRRGLEERVIPPAGYPLVTLPSSGFPRGRGPRQWPAWACALAVNGYALARALLLVAGLRPHVAVGMGGYLTGPVLLGAHLLRVPTLAHEANARPGVANRMAARFVDRVAVGFTAAAARFPRPERVTVTGNPIRAGVLRAEASRARRRFGLEAGRPTLLVLGGSQGARALNEALLDARERLEAAVPGLQVIHQTGAGEFDRVAEAWRQVRMVQTGPREIRWKGWRVVPYLEEVADAMAAADLVCSRAGGSTAAELTALGVPALLVPFAAATEAHQAENAAELARAGAARVLPQAELSGERLARELTSLLNDAGRLQEMRRASRRLGRPEAARTLAELVRDLAGGRGAAGPPG</sequence>
<keyword evidence="3 10" id="KW-0328">Glycosyltransferase</keyword>
<evidence type="ECO:0000256" key="5">
    <source>
        <dbReference type="ARBA" id="ARBA00022960"/>
    </source>
</evidence>
<dbReference type="EMBL" id="AP014924">
    <property type="protein sequence ID" value="BAS27707.1"/>
    <property type="molecule type" value="Genomic_DNA"/>
</dbReference>
<organism evidence="13 14">
    <name type="scientific">Limnochorda pilosa</name>
    <dbReference type="NCBI Taxonomy" id="1555112"/>
    <lineage>
        <taxon>Bacteria</taxon>
        <taxon>Bacillati</taxon>
        <taxon>Bacillota</taxon>
        <taxon>Limnochordia</taxon>
        <taxon>Limnochordales</taxon>
        <taxon>Limnochordaceae</taxon>
        <taxon>Limnochorda</taxon>
    </lineage>
</organism>
<dbReference type="AlphaFoldDB" id="A0A0K2SL36"/>
<dbReference type="GO" id="GO:0005975">
    <property type="term" value="P:carbohydrate metabolic process"/>
    <property type="evidence" value="ECO:0007669"/>
    <property type="project" value="InterPro"/>
</dbReference>
<comment type="subcellular location">
    <subcellularLocation>
        <location evidence="10">Cell membrane</location>
        <topology evidence="10">Peripheral membrane protein</topology>
        <orientation evidence="10">Cytoplasmic side</orientation>
    </subcellularLocation>
</comment>
<evidence type="ECO:0000256" key="3">
    <source>
        <dbReference type="ARBA" id="ARBA00022676"/>
    </source>
</evidence>
<keyword evidence="14" id="KW-1185">Reference proteome</keyword>
<reference evidence="14" key="1">
    <citation type="submission" date="2015-07" db="EMBL/GenBank/DDBJ databases">
        <title>Complete genome sequence and phylogenetic analysis of Limnochorda pilosa.</title>
        <authorList>
            <person name="Watanabe M."/>
            <person name="Kojima H."/>
            <person name="Fukui M."/>
        </authorList>
    </citation>
    <scope>NUCLEOTIDE SEQUENCE [LARGE SCALE GENOMIC DNA]</scope>
    <source>
        <strain evidence="14">HC45</strain>
    </source>
</reference>
<evidence type="ECO:0000256" key="9">
    <source>
        <dbReference type="ARBA" id="ARBA00023316"/>
    </source>
</evidence>
<dbReference type="PATRIC" id="fig|1555112.3.peg.1897"/>
<feature type="binding site" evidence="10">
    <location>
        <begin position="8"/>
        <end position="10"/>
    </location>
    <ligand>
        <name>UDP-N-acetyl-alpha-D-glucosamine</name>
        <dbReference type="ChEBI" id="CHEBI:57705"/>
    </ligand>
</feature>
<proteinExistence type="inferred from homology"/>
<dbReference type="PANTHER" id="PTHR21015:SF22">
    <property type="entry name" value="GLYCOSYLTRANSFERASE"/>
    <property type="match status" value="1"/>
</dbReference>
<keyword evidence="8 10" id="KW-0131">Cell cycle</keyword>
<dbReference type="GO" id="GO:0051991">
    <property type="term" value="F:UDP-N-acetyl-D-glucosamine:N-acetylmuramoyl-L-alanyl-D-glutamyl-meso-2,6-diaminopimelyl-D-alanyl-D-alanine-diphosphoundecaprenol 4-beta-N-acetylglucosaminlytransferase activity"/>
    <property type="evidence" value="ECO:0007669"/>
    <property type="project" value="RHEA"/>
</dbReference>
<feature type="binding site" evidence="10">
    <location>
        <position position="130"/>
    </location>
    <ligand>
        <name>UDP-N-acetyl-alpha-D-glucosamine</name>
        <dbReference type="ChEBI" id="CHEBI:57705"/>
    </ligand>
</feature>
<dbReference type="GO" id="GO:0009252">
    <property type="term" value="P:peptidoglycan biosynthetic process"/>
    <property type="evidence" value="ECO:0007669"/>
    <property type="project" value="UniProtKB-UniRule"/>
</dbReference>
<keyword evidence="2 10" id="KW-0132">Cell division</keyword>
<dbReference type="GO" id="GO:0050511">
    <property type="term" value="F:undecaprenyldiphospho-muramoylpentapeptide beta-N-acetylglucosaminyltransferase activity"/>
    <property type="evidence" value="ECO:0007669"/>
    <property type="project" value="UniProtKB-UniRule"/>
</dbReference>
<evidence type="ECO:0000259" key="11">
    <source>
        <dbReference type="Pfam" id="PF03033"/>
    </source>
</evidence>
<dbReference type="PANTHER" id="PTHR21015">
    <property type="entry name" value="UDP-N-ACETYLGLUCOSAMINE--N-ACETYLMURAMYL-(PENTAPEPTIDE) PYROPHOSPHORYL-UNDECAPRENOL N-ACETYLGLUCOSAMINE TRANSFERASE 1"/>
    <property type="match status" value="1"/>
</dbReference>
<gene>
    <name evidence="10" type="primary">murG</name>
    <name evidence="13" type="ORF">LIP_1864</name>
</gene>
<dbReference type="InterPro" id="IPR004276">
    <property type="entry name" value="GlycoTrans_28_N"/>
</dbReference>
<dbReference type="GO" id="GO:0005886">
    <property type="term" value="C:plasma membrane"/>
    <property type="evidence" value="ECO:0007669"/>
    <property type="project" value="UniProtKB-SubCell"/>
</dbReference>
<dbReference type="GO" id="GO:0051301">
    <property type="term" value="P:cell division"/>
    <property type="evidence" value="ECO:0007669"/>
    <property type="project" value="UniProtKB-KW"/>
</dbReference>
<comment type="function">
    <text evidence="10">Cell wall formation. Catalyzes the transfer of a GlcNAc subunit on undecaprenyl-pyrophosphoryl-MurNAc-pentapeptide (lipid intermediate I) to form undecaprenyl-pyrophosphoryl-MurNAc-(pentapeptide)GlcNAc (lipid intermediate II).</text>
</comment>
<reference evidence="14" key="2">
    <citation type="journal article" date="2016" name="Int. J. Syst. Evol. Microbiol.">
        <title>Complete genome sequence and cell structure of Limnochorda pilosa, a Gram-negative spore-former within the phylum Firmicutes.</title>
        <authorList>
            <person name="Watanabe M."/>
            <person name="Kojima H."/>
            <person name="Fukui M."/>
        </authorList>
    </citation>
    <scope>NUCLEOTIDE SEQUENCE [LARGE SCALE GENOMIC DNA]</scope>
    <source>
        <strain evidence="14">HC45</strain>
    </source>
</reference>
<dbReference type="HAMAP" id="MF_00033">
    <property type="entry name" value="MurG"/>
    <property type="match status" value="1"/>
</dbReference>
<dbReference type="InterPro" id="IPR007235">
    <property type="entry name" value="Glyco_trans_28_C"/>
</dbReference>
<evidence type="ECO:0000313" key="13">
    <source>
        <dbReference type="EMBL" id="BAS27707.1"/>
    </source>
</evidence>
<feature type="domain" description="Glycosyl transferase family 28 C-terminal" evidence="12">
    <location>
        <begin position="195"/>
        <end position="370"/>
    </location>
</feature>
<accession>A0A0K2SL36</accession>
<keyword evidence="6 10" id="KW-0573">Peptidoglycan synthesis</keyword>
<evidence type="ECO:0000256" key="6">
    <source>
        <dbReference type="ARBA" id="ARBA00022984"/>
    </source>
</evidence>
<dbReference type="EC" id="2.4.1.227" evidence="10"/>
<dbReference type="CDD" id="cd03785">
    <property type="entry name" value="GT28_MurG"/>
    <property type="match status" value="1"/>
</dbReference>
<evidence type="ECO:0000256" key="2">
    <source>
        <dbReference type="ARBA" id="ARBA00022618"/>
    </source>
</evidence>
<feature type="binding site" evidence="10">
    <location>
        <position position="202"/>
    </location>
    <ligand>
        <name>UDP-N-acetyl-alpha-D-glucosamine</name>
        <dbReference type="ChEBI" id="CHEBI:57705"/>
    </ligand>
</feature>
<evidence type="ECO:0000256" key="1">
    <source>
        <dbReference type="ARBA" id="ARBA00022475"/>
    </source>
</evidence>
<dbReference type="NCBIfam" id="TIGR01133">
    <property type="entry name" value="murG"/>
    <property type="match status" value="1"/>
</dbReference>
<keyword evidence="4 10" id="KW-0808">Transferase</keyword>
<name>A0A0K2SL36_LIMPI</name>
<keyword evidence="1 10" id="KW-1003">Cell membrane</keyword>
<dbReference type="InterPro" id="IPR006009">
    <property type="entry name" value="GlcNAc_MurG"/>
</dbReference>
<keyword evidence="7 10" id="KW-0472">Membrane</keyword>
<protein>
    <recommendedName>
        <fullName evidence="10">UDP-N-acetylglucosamine--N-acetylmuramyl-(pentapeptide) pyrophosphoryl-undecaprenol N-acetylglucosamine transferase</fullName>
        <ecNumber evidence="10">2.4.1.227</ecNumber>
    </recommendedName>
    <alternativeName>
        <fullName evidence="10">Undecaprenyl-PP-MurNAc-pentapeptide-UDPGlcNAc GlcNAc transferase</fullName>
    </alternativeName>
</protein>
<evidence type="ECO:0000313" key="14">
    <source>
        <dbReference type="Proteomes" id="UP000065807"/>
    </source>
</evidence>
<comment type="caution">
    <text evidence="10">Lacks conserved residue(s) required for the propagation of feature annotation.</text>
</comment>
<comment type="similarity">
    <text evidence="10">Belongs to the glycosyltransferase 28 family. MurG subfamily.</text>
</comment>
<dbReference type="Proteomes" id="UP000065807">
    <property type="component" value="Chromosome"/>
</dbReference>
<keyword evidence="9 10" id="KW-0961">Cell wall biogenesis/degradation</keyword>
<evidence type="ECO:0000259" key="12">
    <source>
        <dbReference type="Pfam" id="PF04101"/>
    </source>
</evidence>
<evidence type="ECO:0000256" key="4">
    <source>
        <dbReference type="ARBA" id="ARBA00022679"/>
    </source>
</evidence>
<dbReference type="GO" id="GO:0071555">
    <property type="term" value="P:cell wall organization"/>
    <property type="evidence" value="ECO:0007669"/>
    <property type="project" value="UniProtKB-KW"/>
</dbReference>
<feature type="binding site" evidence="10">
    <location>
        <position position="313"/>
    </location>
    <ligand>
        <name>UDP-N-acetyl-alpha-D-glucosamine</name>
        <dbReference type="ChEBI" id="CHEBI:57705"/>
    </ligand>
</feature>
<evidence type="ECO:0000256" key="10">
    <source>
        <dbReference type="HAMAP-Rule" id="MF_00033"/>
    </source>
</evidence>
<dbReference type="SUPFAM" id="SSF53756">
    <property type="entry name" value="UDP-Glycosyltransferase/glycogen phosphorylase"/>
    <property type="match status" value="1"/>
</dbReference>
<feature type="domain" description="Glycosyltransferase family 28 N-terminal" evidence="11">
    <location>
        <begin position="2"/>
        <end position="148"/>
    </location>
</feature>
<evidence type="ECO:0000256" key="8">
    <source>
        <dbReference type="ARBA" id="ARBA00023306"/>
    </source>
</evidence>
<dbReference type="KEGG" id="lpil:LIP_1864"/>
<dbReference type="GO" id="GO:0008360">
    <property type="term" value="P:regulation of cell shape"/>
    <property type="evidence" value="ECO:0007669"/>
    <property type="project" value="UniProtKB-KW"/>
</dbReference>
<feature type="binding site" evidence="10">
    <location>
        <position position="172"/>
    </location>
    <ligand>
        <name>UDP-N-acetyl-alpha-D-glucosamine</name>
        <dbReference type="ChEBI" id="CHEBI:57705"/>
    </ligand>
</feature>
<comment type="pathway">
    <text evidence="10">Cell wall biogenesis; peptidoglycan biosynthesis.</text>
</comment>